<gene>
    <name evidence="2" type="ORF">PLEPLA_LOCUS34942</name>
</gene>
<feature type="compositionally biased region" description="Low complexity" evidence="1">
    <location>
        <begin position="9"/>
        <end position="18"/>
    </location>
</feature>
<feature type="region of interest" description="Disordered" evidence="1">
    <location>
        <begin position="49"/>
        <end position="110"/>
    </location>
</feature>
<evidence type="ECO:0000256" key="1">
    <source>
        <dbReference type="SAM" id="MobiDB-lite"/>
    </source>
</evidence>
<feature type="compositionally biased region" description="Basic and acidic residues" evidence="1">
    <location>
        <begin position="62"/>
        <end position="73"/>
    </location>
</feature>
<feature type="compositionally biased region" description="Gly residues" evidence="1">
    <location>
        <begin position="97"/>
        <end position="110"/>
    </location>
</feature>
<feature type="compositionally biased region" description="Low complexity" evidence="1">
    <location>
        <begin position="74"/>
        <end position="92"/>
    </location>
</feature>
<evidence type="ECO:0000313" key="3">
    <source>
        <dbReference type="Proteomes" id="UP001153269"/>
    </source>
</evidence>
<feature type="region of interest" description="Disordered" evidence="1">
    <location>
        <begin position="150"/>
        <end position="177"/>
    </location>
</feature>
<feature type="region of interest" description="Disordered" evidence="1">
    <location>
        <begin position="1"/>
        <end position="34"/>
    </location>
</feature>
<dbReference type="EMBL" id="CADEAL010003940">
    <property type="protein sequence ID" value="CAB1447248.1"/>
    <property type="molecule type" value="Genomic_DNA"/>
</dbReference>
<organism evidence="2 3">
    <name type="scientific">Pleuronectes platessa</name>
    <name type="common">European plaice</name>
    <dbReference type="NCBI Taxonomy" id="8262"/>
    <lineage>
        <taxon>Eukaryota</taxon>
        <taxon>Metazoa</taxon>
        <taxon>Chordata</taxon>
        <taxon>Craniata</taxon>
        <taxon>Vertebrata</taxon>
        <taxon>Euteleostomi</taxon>
        <taxon>Actinopterygii</taxon>
        <taxon>Neopterygii</taxon>
        <taxon>Teleostei</taxon>
        <taxon>Neoteleostei</taxon>
        <taxon>Acanthomorphata</taxon>
        <taxon>Carangaria</taxon>
        <taxon>Pleuronectiformes</taxon>
        <taxon>Pleuronectoidei</taxon>
        <taxon>Pleuronectidae</taxon>
        <taxon>Pleuronectes</taxon>
    </lineage>
</organism>
<evidence type="ECO:0000313" key="2">
    <source>
        <dbReference type="EMBL" id="CAB1447248.1"/>
    </source>
</evidence>
<name>A0A9N7YWQ4_PLEPL</name>
<reference evidence="2" key="1">
    <citation type="submission" date="2020-03" db="EMBL/GenBank/DDBJ databases">
        <authorList>
            <person name="Weist P."/>
        </authorList>
    </citation>
    <scope>NUCLEOTIDE SEQUENCE</scope>
</reference>
<protein>
    <submittedName>
        <fullName evidence="2">Uncharacterized protein</fullName>
    </submittedName>
</protein>
<comment type="caution">
    <text evidence="2">The sequence shown here is derived from an EMBL/GenBank/DDBJ whole genome shotgun (WGS) entry which is preliminary data.</text>
</comment>
<proteinExistence type="predicted"/>
<accession>A0A9N7YWQ4</accession>
<dbReference type="AlphaFoldDB" id="A0A9N7YWQ4"/>
<dbReference type="Proteomes" id="UP001153269">
    <property type="component" value="Unassembled WGS sequence"/>
</dbReference>
<keyword evidence="3" id="KW-1185">Reference proteome</keyword>
<sequence length="232" mass="24904">MLQPPLHWAAAKSSSASAPRPTHHRCFPSSSHSITARCREDKLRSLQDHDIKVVSRTGAGEIRQREGVMHDSRGQAQQQLQTQQQTGSSLKQDNSREGGGGGDGGGGVGLVVGRMPSPQLCLDYRKCKSAFVYSHEELEAGGGFKSVAASEDGAELERMPESESSSSKGGGTGFTGQRTTPSFVGGIFVSVDFGPHKDLQLHTDPIPSSFLIPAHQLPHFQREGEPDTRDVM</sequence>